<feature type="transmembrane region" description="Helical" evidence="8">
    <location>
        <begin position="52"/>
        <end position="69"/>
    </location>
</feature>
<dbReference type="Pfam" id="PF01794">
    <property type="entry name" value="Ferric_reduct"/>
    <property type="match status" value="1"/>
</dbReference>
<evidence type="ECO:0000256" key="1">
    <source>
        <dbReference type="ARBA" id="ARBA00004141"/>
    </source>
</evidence>
<evidence type="ECO:0000256" key="2">
    <source>
        <dbReference type="ARBA" id="ARBA00022448"/>
    </source>
</evidence>
<feature type="transmembrane region" description="Helical" evidence="8">
    <location>
        <begin position="153"/>
        <end position="171"/>
    </location>
</feature>
<evidence type="ECO:0000256" key="8">
    <source>
        <dbReference type="HAMAP-Rule" id="MF_01207"/>
    </source>
</evidence>
<keyword evidence="6 8" id="KW-0408">Iron</keyword>
<comment type="function">
    <text evidence="8">Part of the MsrPQ system that repairs oxidized periplasmic proteins containing methionine sulfoxide residues (Met-O), using respiratory chain electrons. Thus protects these proteins from oxidative-stress damage caused by reactive species of oxygen and chlorine generated by the host defense mechanisms. MsrPQ is essential for the maintenance of envelope integrity under bleach stress, rescuing a wide series of structurally unrelated periplasmic proteins from methionine oxidation. MsrQ provides electrons for reduction to the reductase catalytic subunit MsrP, using the quinone pool of the respiratory chain.</text>
</comment>
<dbReference type="EMBL" id="JBHUHX010000058">
    <property type="protein sequence ID" value="MFD2113790.1"/>
    <property type="molecule type" value="Genomic_DNA"/>
</dbReference>
<dbReference type="PANTHER" id="PTHR36964">
    <property type="entry name" value="PROTEIN-METHIONINE-SULFOXIDE REDUCTASE HEME-BINDING SUBUNIT MSRQ"/>
    <property type="match status" value="1"/>
</dbReference>
<comment type="caution">
    <text evidence="10">The sequence shown here is derived from an EMBL/GenBank/DDBJ whole genome shotgun (WGS) entry which is preliminary data.</text>
</comment>
<keyword evidence="8" id="KW-0249">Electron transport</keyword>
<evidence type="ECO:0000256" key="5">
    <source>
        <dbReference type="ARBA" id="ARBA00022989"/>
    </source>
</evidence>
<evidence type="ECO:0000259" key="9">
    <source>
        <dbReference type="Pfam" id="PF01794"/>
    </source>
</evidence>
<feature type="transmembrane region" description="Helical" evidence="8">
    <location>
        <begin position="120"/>
        <end position="141"/>
    </location>
</feature>
<feature type="transmembrane region" description="Helical" evidence="8">
    <location>
        <begin position="177"/>
        <end position="194"/>
    </location>
</feature>
<keyword evidence="4 8" id="KW-0812">Transmembrane</keyword>
<comment type="cofactor">
    <cofactor evidence="8">
        <name>heme b</name>
        <dbReference type="ChEBI" id="CHEBI:60344"/>
    </cofactor>
    <text evidence="8">Binds 1 heme b (iron(II)-protoporphyrin IX) group per subunit.</text>
</comment>
<accession>A0ABW4YDV6</accession>
<protein>
    <recommendedName>
        <fullName evidence="8">Protein-methionine-sulfoxide reductase heme-binding subunit MsrQ</fullName>
    </recommendedName>
    <alternativeName>
        <fullName evidence="8">Flavocytochrome MsrQ</fullName>
    </alternativeName>
</protein>
<feature type="transmembrane region" description="Helical" evidence="8">
    <location>
        <begin position="81"/>
        <end position="100"/>
    </location>
</feature>
<comment type="subunit">
    <text evidence="8">Heterodimer of a catalytic subunit (MsrP) and a heme-binding subunit (MsrQ).</text>
</comment>
<proteinExistence type="inferred from homology"/>
<comment type="subcellular location">
    <subcellularLocation>
        <location evidence="8">Cell membrane</location>
        <topology evidence="8">Multi-pass membrane protein</topology>
    </subcellularLocation>
    <subcellularLocation>
        <location evidence="1">Membrane</location>
        <topology evidence="1">Multi-pass membrane protein</topology>
    </subcellularLocation>
</comment>
<keyword evidence="8" id="KW-0479">Metal-binding</keyword>
<keyword evidence="8" id="KW-0285">Flavoprotein</keyword>
<keyword evidence="3 8" id="KW-0349">Heme</keyword>
<reference evidence="11" key="1">
    <citation type="journal article" date="2019" name="Int. J. Syst. Evol. Microbiol.">
        <title>The Global Catalogue of Microorganisms (GCM) 10K type strain sequencing project: providing services to taxonomists for standard genome sequencing and annotation.</title>
        <authorList>
            <consortium name="The Broad Institute Genomics Platform"/>
            <consortium name="The Broad Institute Genome Sequencing Center for Infectious Disease"/>
            <person name="Wu L."/>
            <person name="Ma J."/>
        </authorList>
    </citation>
    <scope>NUCLEOTIDE SEQUENCE [LARGE SCALE GENOMIC DNA]</scope>
    <source>
        <strain evidence="11">KACC 12597</strain>
    </source>
</reference>
<keyword evidence="11" id="KW-1185">Reference proteome</keyword>
<evidence type="ECO:0000256" key="7">
    <source>
        <dbReference type="ARBA" id="ARBA00023136"/>
    </source>
</evidence>
<comment type="cofactor">
    <cofactor evidence="8">
        <name>FMN</name>
        <dbReference type="ChEBI" id="CHEBI:58210"/>
    </cofactor>
    <text evidence="8">Binds 1 FMN per subunit.</text>
</comment>
<sequence>MARSRAERVLPLAKVVLFAACLAPCGLLVWDAVSGSLGPNPVETLLHGTGDWALRLLLVTLAMTPLRRLTGQVWPIRMRRMLGLFAFFYVALHLTVYLWLDRELAWSTIVDDVIKRPYISVGFIAFLMLIPLALTSTRGWMRRLGRRWTQLHRAVYVIAVLGVVHYLWLVKADLREPLIYASVLTILLAFRVPWDRLGAMFRGVRVDRSGP</sequence>
<evidence type="ECO:0000313" key="10">
    <source>
        <dbReference type="EMBL" id="MFD2113790.1"/>
    </source>
</evidence>
<feature type="transmembrane region" description="Helical" evidence="8">
    <location>
        <begin position="12"/>
        <end position="32"/>
    </location>
</feature>
<keyword evidence="8" id="KW-0288">FMN</keyword>
<evidence type="ECO:0000256" key="3">
    <source>
        <dbReference type="ARBA" id="ARBA00022617"/>
    </source>
</evidence>
<evidence type="ECO:0000256" key="4">
    <source>
        <dbReference type="ARBA" id="ARBA00022692"/>
    </source>
</evidence>
<dbReference type="InterPro" id="IPR022837">
    <property type="entry name" value="MsrQ-like"/>
</dbReference>
<name>A0ABW4YDV6_9GAMM</name>
<keyword evidence="8" id="KW-1003">Cell membrane</keyword>
<dbReference type="InterPro" id="IPR013130">
    <property type="entry name" value="Fe3_Rdtase_TM_dom"/>
</dbReference>
<evidence type="ECO:0000313" key="11">
    <source>
        <dbReference type="Proteomes" id="UP001597337"/>
    </source>
</evidence>
<evidence type="ECO:0000256" key="6">
    <source>
        <dbReference type="ARBA" id="ARBA00023004"/>
    </source>
</evidence>
<organism evidence="10 11">
    <name type="scientific">Thiorhodococcus fuscus</name>
    <dbReference type="NCBI Taxonomy" id="527200"/>
    <lineage>
        <taxon>Bacteria</taxon>
        <taxon>Pseudomonadati</taxon>
        <taxon>Pseudomonadota</taxon>
        <taxon>Gammaproteobacteria</taxon>
        <taxon>Chromatiales</taxon>
        <taxon>Chromatiaceae</taxon>
        <taxon>Thiorhodococcus</taxon>
    </lineage>
</organism>
<comment type="similarity">
    <text evidence="8">Belongs to the MsrQ family.</text>
</comment>
<dbReference type="RefSeq" id="WP_386028625.1">
    <property type="nucleotide sequence ID" value="NZ_JBHUHX010000058.1"/>
</dbReference>
<feature type="domain" description="Ferric oxidoreductase" evidence="9">
    <location>
        <begin position="49"/>
        <end position="163"/>
    </location>
</feature>
<dbReference type="HAMAP" id="MF_01207">
    <property type="entry name" value="MsrQ"/>
    <property type="match status" value="1"/>
</dbReference>
<gene>
    <name evidence="8" type="primary">msrQ</name>
    <name evidence="10" type="ORF">ACFSJC_18230</name>
</gene>
<keyword evidence="7 8" id="KW-0472">Membrane</keyword>
<dbReference type="Proteomes" id="UP001597337">
    <property type="component" value="Unassembled WGS sequence"/>
</dbReference>
<keyword evidence="5 8" id="KW-1133">Transmembrane helix</keyword>
<dbReference type="PANTHER" id="PTHR36964:SF1">
    <property type="entry name" value="PROTEIN-METHIONINE-SULFOXIDE REDUCTASE HEME-BINDING SUBUNIT MSRQ"/>
    <property type="match status" value="1"/>
</dbReference>
<keyword evidence="2 8" id="KW-0813">Transport</keyword>